<dbReference type="Proteomes" id="UP001283361">
    <property type="component" value="Unassembled WGS sequence"/>
</dbReference>
<dbReference type="SUPFAM" id="SSF51045">
    <property type="entry name" value="WW domain"/>
    <property type="match status" value="2"/>
</dbReference>
<keyword evidence="1" id="KW-0597">Phosphoprotein</keyword>
<dbReference type="InterPro" id="IPR030030">
    <property type="entry name" value="Sav"/>
</dbReference>
<dbReference type="CDD" id="cd21433">
    <property type="entry name" value="SARAH_Sav"/>
    <property type="match status" value="1"/>
</dbReference>
<dbReference type="PANTHER" id="PTHR47522:SF2">
    <property type="entry name" value="PROTEIN SALVADOR HOMOLOG 1"/>
    <property type="match status" value="1"/>
</dbReference>
<dbReference type="GO" id="GO:0060090">
    <property type="term" value="F:molecular adaptor activity"/>
    <property type="evidence" value="ECO:0007669"/>
    <property type="project" value="InterPro"/>
</dbReference>
<dbReference type="GO" id="GO:0005829">
    <property type="term" value="C:cytosol"/>
    <property type="evidence" value="ECO:0007669"/>
    <property type="project" value="TreeGrafter"/>
</dbReference>
<dbReference type="SMART" id="SM00456">
    <property type="entry name" value="WW"/>
    <property type="match status" value="2"/>
</dbReference>
<reference evidence="6" key="1">
    <citation type="journal article" date="2023" name="G3 (Bethesda)">
        <title>A reference genome for the long-term kleptoplast-retaining sea slug Elysia crispata morphotype clarki.</title>
        <authorList>
            <person name="Eastman K.E."/>
            <person name="Pendleton A.L."/>
            <person name="Shaikh M.A."/>
            <person name="Suttiyut T."/>
            <person name="Ogas R."/>
            <person name="Tomko P."/>
            <person name="Gavelis G."/>
            <person name="Widhalm J.R."/>
            <person name="Wisecaver J.H."/>
        </authorList>
    </citation>
    <scope>NUCLEOTIDE SEQUENCE</scope>
    <source>
        <strain evidence="6">ECLA1</strain>
    </source>
</reference>
<keyword evidence="7" id="KW-1185">Reference proteome</keyword>
<gene>
    <name evidence="6" type="ORF">RRG08_014432</name>
</gene>
<protein>
    <recommendedName>
        <fullName evidence="8">Protein salvador homolog 1</fullName>
    </recommendedName>
</protein>
<evidence type="ECO:0000256" key="1">
    <source>
        <dbReference type="ARBA" id="ARBA00022553"/>
    </source>
</evidence>
<dbReference type="GO" id="GO:0035329">
    <property type="term" value="P:hippo signaling"/>
    <property type="evidence" value="ECO:0007669"/>
    <property type="project" value="InterPro"/>
</dbReference>
<evidence type="ECO:0000313" key="6">
    <source>
        <dbReference type="EMBL" id="KAK3757876.1"/>
    </source>
</evidence>
<dbReference type="Gene3D" id="2.20.70.10">
    <property type="match status" value="2"/>
</dbReference>
<proteinExistence type="predicted"/>
<evidence type="ECO:0008006" key="8">
    <source>
        <dbReference type="Google" id="ProtNLM"/>
    </source>
</evidence>
<comment type="caution">
    <text evidence="6">The sequence shown here is derived from an EMBL/GenBank/DDBJ whole genome shotgun (WGS) entry which is preliminary data.</text>
</comment>
<evidence type="ECO:0000256" key="2">
    <source>
        <dbReference type="ARBA" id="ARBA00022737"/>
    </source>
</evidence>
<name>A0AAE1D597_9GAST</name>
<dbReference type="PANTHER" id="PTHR47522">
    <property type="entry name" value="SALVADOR FAMILY WW DOMAIN-CONTAINING PROTEIN 1"/>
    <property type="match status" value="1"/>
</dbReference>
<dbReference type="PROSITE" id="PS50951">
    <property type="entry name" value="SARAH"/>
    <property type="match status" value="1"/>
</dbReference>
<dbReference type="AlphaFoldDB" id="A0AAE1D597"/>
<feature type="compositionally biased region" description="Low complexity" evidence="3">
    <location>
        <begin position="612"/>
        <end position="629"/>
    </location>
</feature>
<feature type="compositionally biased region" description="Polar residues" evidence="3">
    <location>
        <begin position="113"/>
        <end position="124"/>
    </location>
</feature>
<feature type="domain" description="WW" evidence="4">
    <location>
        <begin position="419"/>
        <end position="452"/>
    </location>
</feature>
<dbReference type="Pfam" id="PF00397">
    <property type="entry name" value="WW"/>
    <property type="match status" value="2"/>
</dbReference>
<feature type="compositionally biased region" description="Basic and acidic residues" evidence="3">
    <location>
        <begin position="1"/>
        <end position="13"/>
    </location>
</feature>
<evidence type="ECO:0000259" key="5">
    <source>
        <dbReference type="PROSITE" id="PS50951"/>
    </source>
</evidence>
<feature type="region of interest" description="Disordered" evidence="3">
    <location>
        <begin position="612"/>
        <end position="685"/>
    </location>
</feature>
<dbReference type="EMBL" id="JAWDGP010005317">
    <property type="protein sequence ID" value="KAK3757876.1"/>
    <property type="molecule type" value="Genomic_DNA"/>
</dbReference>
<feature type="region of interest" description="Disordered" evidence="3">
    <location>
        <begin position="396"/>
        <end position="415"/>
    </location>
</feature>
<organism evidence="6 7">
    <name type="scientific">Elysia crispata</name>
    <name type="common">lettuce slug</name>
    <dbReference type="NCBI Taxonomy" id="231223"/>
    <lineage>
        <taxon>Eukaryota</taxon>
        <taxon>Metazoa</taxon>
        <taxon>Spiralia</taxon>
        <taxon>Lophotrochozoa</taxon>
        <taxon>Mollusca</taxon>
        <taxon>Gastropoda</taxon>
        <taxon>Heterobranchia</taxon>
        <taxon>Euthyneura</taxon>
        <taxon>Panpulmonata</taxon>
        <taxon>Sacoglossa</taxon>
        <taxon>Placobranchoidea</taxon>
        <taxon>Plakobranchidae</taxon>
        <taxon>Elysia</taxon>
    </lineage>
</organism>
<dbReference type="GO" id="GO:0043065">
    <property type="term" value="P:positive regulation of apoptotic process"/>
    <property type="evidence" value="ECO:0007669"/>
    <property type="project" value="TreeGrafter"/>
</dbReference>
<dbReference type="CDD" id="cd00201">
    <property type="entry name" value="WW"/>
    <property type="match status" value="2"/>
</dbReference>
<accession>A0AAE1D597</accession>
<feature type="region of interest" description="Disordered" evidence="3">
    <location>
        <begin position="108"/>
        <end position="131"/>
    </location>
</feature>
<evidence type="ECO:0000313" key="7">
    <source>
        <dbReference type="Proteomes" id="UP001283361"/>
    </source>
</evidence>
<dbReference type="PROSITE" id="PS50020">
    <property type="entry name" value="WW_DOMAIN_2"/>
    <property type="match status" value="2"/>
</dbReference>
<dbReference type="InterPro" id="IPR001202">
    <property type="entry name" value="WW_dom"/>
</dbReference>
<feature type="domain" description="SARAH" evidence="5">
    <location>
        <begin position="545"/>
        <end position="592"/>
    </location>
</feature>
<dbReference type="GO" id="GO:0008285">
    <property type="term" value="P:negative regulation of cell population proliferation"/>
    <property type="evidence" value="ECO:0007669"/>
    <property type="project" value="TreeGrafter"/>
</dbReference>
<feature type="region of interest" description="Disordered" evidence="3">
    <location>
        <begin position="175"/>
        <end position="202"/>
    </location>
</feature>
<evidence type="ECO:0000256" key="3">
    <source>
        <dbReference type="SAM" id="MobiDB-lite"/>
    </source>
</evidence>
<feature type="compositionally biased region" description="Low complexity" evidence="3">
    <location>
        <begin position="637"/>
        <end position="685"/>
    </location>
</feature>
<evidence type="ECO:0000259" key="4">
    <source>
        <dbReference type="PROSITE" id="PS50020"/>
    </source>
</evidence>
<sequence>MDKRRLAKKKESGLNEGVAGRYMKRETPPLLRNYHTPARQGTTFQRLGRNAKVPASYIPQAQSVPSSLGHPSALPQAMLVPRPSVGQAGLLSQQQDVSVFSDLDKYYVGNQPAPRSQVQSTRPSQPLGQQQQLQHFSVAGYRLDKPLTHHYSQYQPQQEFPSSQYHKALNSNQQFNSPASIQQPNISSHAVPPSSSNAASHPTPAAHLVQNFQKLRMTSAPVTRTDITSTVSQSFGVAYSQPVSGGGVGVVSSVPQPLLYSSQMHGVRNAAGVTGNSFLDSQQHPHQSGGSVLVRNFADSEAFCQDDQRPLHMPQTPLSVIREDDNPEAKPYFKYIGANPDNNKEPLISQLQSDDNYQIAQYHEEIRSHYAQQNPGGNLLGKGMFGMVASDLSDLKTPSTGSSVNSSGAGSYLSQEESLPLPPGWSVDWTVRGRKYYIDHNTQATHWSHPLKKESLPADWERIESKERGVYYYNHVTRIAQYHHPCSNIQGMVLSYGGSVVPERISAHLEMRQSKQLVPANPYLNTEIPEWLVVFSKAPHEHDHKLKWELFTLKELENFAGLLIRLHKQDLEHIVMSYERYRIALTREMERRKSEKQQQQQPLAITNVPSQPSLVQPQQQASQLTQVQTNSQMPHYSQQQLQPQVQVSPQQQGASFLSQTSQQQMQQQHQQHVNHSSPLQQQQVTHLQQQQTSQLQQQQQQHLLLSQTIETKV</sequence>
<dbReference type="InterPro" id="IPR036020">
    <property type="entry name" value="WW_dom_sf"/>
</dbReference>
<dbReference type="FunFam" id="2.20.70.10:FF:000035">
    <property type="entry name" value="Salvador homolog 1 (Drosophila)"/>
    <property type="match status" value="1"/>
</dbReference>
<feature type="compositionally biased region" description="Polar residues" evidence="3">
    <location>
        <begin position="175"/>
        <end position="200"/>
    </location>
</feature>
<feature type="region of interest" description="Disordered" evidence="3">
    <location>
        <begin position="1"/>
        <end position="36"/>
    </location>
</feature>
<dbReference type="InterPro" id="IPR011524">
    <property type="entry name" value="SARAH_dom"/>
</dbReference>
<keyword evidence="2" id="KW-0677">Repeat</keyword>
<dbReference type="GO" id="GO:0006915">
    <property type="term" value="P:apoptotic process"/>
    <property type="evidence" value="ECO:0007669"/>
    <property type="project" value="InterPro"/>
</dbReference>
<feature type="domain" description="WW" evidence="4">
    <location>
        <begin position="454"/>
        <end position="487"/>
    </location>
</feature>